<gene>
    <name evidence="4 6" type="ORF">BDZ99DRAFT_538085</name>
</gene>
<feature type="region of interest" description="Disordered" evidence="1">
    <location>
        <begin position="580"/>
        <end position="614"/>
    </location>
</feature>
<feature type="domain" description="DUF7779" evidence="3">
    <location>
        <begin position="176"/>
        <end position="265"/>
    </location>
</feature>
<feature type="domain" description="Orc1-like AAA ATPase" evidence="2">
    <location>
        <begin position="6"/>
        <end position="76"/>
    </location>
</feature>
<dbReference type="InterPro" id="IPR027417">
    <property type="entry name" value="P-loop_NTPase"/>
</dbReference>
<dbReference type="PANTHER" id="PTHR47691">
    <property type="entry name" value="REGULATOR-RELATED"/>
    <property type="match status" value="1"/>
</dbReference>
<evidence type="ECO:0000313" key="5">
    <source>
        <dbReference type="Proteomes" id="UP000504636"/>
    </source>
</evidence>
<feature type="compositionally biased region" description="Basic and acidic residues" evidence="1">
    <location>
        <begin position="580"/>
        <end position="602"/>
    </location>
</feature>
<dbReference type="Gene3D" id="1.25.40.10">
    <property type="entry name" value="Tetratricopeptide repeat domain"/>
    <property type="match status" value="2"/>
</dbReference>
<proteinExistence type="predicted"/>
<dbReference type="Pfam" id="PF13181">
    <property type="entry name" value="TPR_8"/>
    <property type="match status" value="1"/>
</dbReference>
<feature type="region of interest" description="Disordered" evidence="1">
    <location>
        <begin position="829"/>
        <end position="856"/>
    </location>
</feature>
<evidence type="ECO:0000256" key="1">
    <source>
        <dbReference type="SAM" id="MobiDB-lite"/>
    </source>
</evidence>
<dbReference type="InterPro" id="IPR011990">
    <property type="entry name" value="TPR-like_helical_dom_sf"/>
</dbReference>
<dbReference type="Pfam" id="PF13191">
    <property type="entry name" value="AAA_16"/>
    <property type="match status" value="1"/>
</dbReference>
<name>A0A6A6YDY1_9PEZI</name>
<dbReference type="Gene3D" id="3.40.50.300">
    <property type="entry name" value="P-loop containing nucleotide triphosphate hydrolases"/>
    <property type="match status" value="1"/>
</dbReference>
<dbReference type="SMART" id="SM00028">
    <property type="entry name" value="TPR"/>
    <property type="match status" value="5"/>
</dbReference>
<dbReference type="SUPFAM" id="SSF48452">
    <property type="entry name" value="TPR-like"/>
    <property type="match status" value="2"/>
</dbReference>
<accession>A0A6A6YDY1</accession>
<dbReference type="InterPro" id="IPR019734">
    <property type="entry name" value="TPR_rpt"/>
</dbReference>
<dbReference type="RefSeq" id="XP_033573996.1">
    <property type="nucleotide sequence ID" value="XM_033726630.1"/>
</dbReference>
<dbReference type="SUPFAM" id="SSF52540">
    <property type="entry name" value="P-loop containing nucleoside triphosphate hydrolases"/>
    <property type="match status" value="1"/>
</dbReference>
<dbReference type="AlphaFoldDB" id="A0A6A6YDY1"/>
<organism evidence="4">
    <name type="scientific">Mytilinidion resinicola</name>
    <dbReference type="NCBI Taxonomy" id="574789"/>
    <lineage>
        <taxon>Eukaryota</taxon>
        <taxon>Fungi</taxon>
        <taxon>Dikarya</taxon>
        <taxon>Ascomycota</taxon>
        <taxon>Pezizomycotina</taxon>
        <taxon>Dothideomycetes</taxon>
        <taxon>Pleosporomycetidae</taxon>
        <taxon>Mytilinidiales</taxon>
        <taxon>Mytilinidiaceae</taxon>
        <taxon>Mytilinidion</taxon>
    </lineage>
</organism>
<dbReference type="GeneID" id="54467523"/>
<dbReference type="InterPro" id="IPR041664">
    <property type="entry name" value="AAA_16"/>
</dbReference>
<dbReference type="Pfam" id="PF25000">
    <property type="entry name" value="DUF7779"/>
    <property type="match status" value="1"/>
</dbReference>
<dbReference type="InterPro" id="IPR056681">
    <property type="entry name" value="DUF7779"/>
</dbReference>
<reference evidence="4 6" key="1">
    <citation type="journal article" date="2020" name="Stud. Mycol.">
        <title>101 Dothideomycetes genomes: a test case for predicting lifestyles and emergence of pathogens.</title>
        <authorList>
            <person name="Haridas S."/>
            <person name="Albert R."/>
            <person name="Binder M."/>
            <person name="Bloem J."/>
            <person name="Labutti K."/>
            <person name="Salamov A."/>
            <person name="Andreopoulos B."/>
            <person name="Baker S."/>
            <person name="Barry K."/>
            <person name="Bills G."/>
            <person name="Bluhm B."/>
            <person name="Cannon C."/>
            <person name="Castanera R."/>
            <person name="Culley D."/>
            <person name="Daum C."/>
            <person name="Ezra D."/>
            <person name="Gonzalez J."/>
            <person name="Henrissat B."/>
            <person name="Kuo A."/>
            <person name="Liang C."/>
            <person name="Lipzen A."/>
            <person name="Lutzoni F."/>
            <person name="Magnuson J."/>
            <person name="Mondo S."/>
            <person name="Nolan M."/>
            <person name="Ohm R."/>
            <person name="Pangilinan J."/>
            <person name="Park H.-J."/>
            <person name="Ramirez L."/>
            <person name="Alfaro M."/>
            <person name="Sun H."/>
            <person name="Tritt A."/>
            <person name="Yoshinaga Y."/>
            <person name="Zwiers L.-H."/>
            <person name="Turgeon B."/>
            <person name="Goodwin S."/>
            <person name="Spatafora J."/>
            <person name="Crous P."/>
            <person name="Grigoriev I."/>
        </authorList>
    </citation>
    <scope>NUCLEOTIDE SEQUENCE</scope>
    <source>
        <strain evidence="4 6">CBS 304.34</strain>
    </source>
</reference>
<evidence type="ECO:0000259" key="2">
    <source>
        <dbReference type="Pfam" id="PF13191"/>
    </source>
</evidence>
<reference evidence="6" key="3">
    <citation type="submission" date="2025-04" db="UniProtKB">
        <authorList>
            <consortium name="RefSeq"/>
        </authorList>
    </citation>
    <scope>IDENTIFICATION</scope>
    <source>
        <strain evidence="6">CBS 304.34</strain>
    </source>
</reference>
<dbReference type="Proteomes" id="UP000504636">
    <property type="component" value="Unplaced"/>
</dbReference>
<evidence type="ECO:0000313" key="4">
    <source>
        <dbReference type="EMBL" id="KAF2807032.1"/>
    </source>
</evidence>
<evidence type="ECO:0000313" key="6">
    <source>
        <dbReference type="RefSeq" id="XP_033573996.1"/>
    </source>
</evidence>
<feature type="compositionally biased region" description="Basic and acidic residues" evidence="1">
    <location>
        <begin position="829"/>
        <end position="839"/>
    </location>
</feature>
<dbReference type="EMBL" id="MU003706">
    <property type="protein sequence ID" value="KAF2807032.1"/>
    <property type="molecule type" value="Genomic_DNA"/>
</dbReference>
<dbReference type="OrthoDB" id="3799082at2759"/>
<evidence type="ECO:0000259" key="3">
    <source>
        <dbReference type="Pfam" id="PF25000"/>
    </source>
</evidence>
<keyword evidence="5" id="KW-1185">Reference proteome</keyword>
<reference evidence="6" key="2">
    <citation type="submission" date="2020-04" db="EMBL/GenBank/DDBJ databases">
        <authorList>
            <consortium name="NCBI Genome Project"/>
        </authorList>
    </citation>
    <scope>NUCLEOTIDE SEQUENCE</scope>
    <source>
        <strain evidence="6">CBS 304.34</strain>
    </source>
</reference>
<dbReference type="PANTHER" id="PTHR47691:SF3">
    <property type="entry name" value="HTH-TYPE TRANSCRIPTIONAL REGULATOR RV0890C-RELATED"/>
    <property type="match status" value="1"/>
</dbReference>
<sequence>MPQVPNFVGREEQMDNLRKALDHVESEARRRIATLWGEGGIGKTQLVLHYAEERRHGGLAYIFWVNSENSAAVDRSFSAIAVELNLPGATGHGNHINNKYWVLQFLDKISELEQYPAAEEAATEELTGRLGGLPLALFFDLYVKYTPRVHAQSDKDLHLQPFYSRGGLHGAYQYSFKSLNGTSARELFRVLCIIGPDAIPLSLFQLENSENVPESLEFCRDEWDLQIEVEALLKASLVRAKPETSYLYVHGVIQVEFHSTLSVEERRESFMTAAKLLYEAFPKLVNGLSFRHVWKQCESFASHVVALCQFYETEKCKSRSDNEFDELVKCLDSCAWYLRDIGDYNQNDVLVQFGFEICRDKNSPEYASLLNTAGIIVTRNNIKQAYQYHNECLRDWQIRTTILATHINVIVDGMTRSNHNTKALRIDMMKPEYERKQIINIRHSNIAEAFIQKGEYDKAIQNLGISRQAAVDEFGEDTFYDADVDFIMGHLHYRKGEIAQATLCYTRACMIYSSEGASSMQTVAALYKVDCVHVAQRNLDLAVQHLKKALELAELNRNVKGDGEEVARVKRKYAEALSLRREGSDEQESRRIHEEPEKERKSIQKPLLGEPPDTERNYNIQVAPYYRGNRHPNSFARLCSNVGRVWAQRGNFSDALAIMEECRGILEGLNADLYSIMNNLGNLHLSMGSAETAFKMHSDATAMLPRQNNGAVVLNELNLGRICIKLGRFEEAKNRINKADKDNTDANFAIHIKYYRALLFRAEKKLSSARDEFQATVDAMEKRKDFRNLLHAICLFKQGLIPADQGDKMKLEKDGKVAAELLENAEKTRRELQGDKFDPQNRSQQVFDSLVDGQLR</sequence>
<protein>
    <submittedName>
        <fullName evidence="4 6">TPR-like protein</fullName>
    </submittedName>
</protein>